<dbReference type="AlphaFoldDB" id="A0A1W4XLM8"/>
<dbReference type="GO" id="GO:0006913">
    <property type="term" value="P:nucleocytoplasmic transport"/>
    <property type="evidence" value="ECO:0007669"/>
    <property type="project" value="TreeGrafter"/>
</dbReference>
<feature type="domain" description="Aladin seven-bladed propeller" evidence="1">
    <location>
        <begin position="144"/>
        <end position="470"/>
    </location>
</feature>
<keyword evidence="2" id="KW-1185">Reference proteome</keyword>
<dbReference type="PANTHER" id="PTHR14494:SF0">
    <property type="entry name" value="ALADIN"/>
    <property type="match status" value="1"/>
</dbReference>
<dbReference type="InterPro" id="IPR045139">
    <property type="entry name" value="Aladin"/>
</dbReference>
<dbReference type="Pfam" id="PF25460">
    <property type="entry name" value="Beta-prop_Aladin"/>
    <property type="match status" value="1"/>
</dbReference>
<evidence type="ECO:0000313" key="3">
    <source>
        <dbReference type="RefSeq" id="XP_018333373.1"/>
    </source>
</evidence>
<accession>A0A1W4XLM8</accession>
<dbReference type="SUPFAM" id="SSF50978">
    <property type="entry name" value="WD40 repeat-like"/>
    <property type="match status" value="1"/>
</dbReference>
<dbReference type="InterPro" id="IPR057403">
    <property type="entry name" value="Beta-prop_Aladin"/>
</dbReference>
<dbReference type="RefSeq" id="XP_018333373.1">
    <property type="nucleotide sequence ID" value="XM_018477871.2"/>
</dbReference>
<dbReference type="SMART" id="SM00320">
    <property type="entry name" value="WD40"/>
    <property type="match status" value="3"/>
</dbReference>
<gene>
    <name evidence="3" type="primary">LOC108742603</name>
</gene>
<organism evidence="2 3">
    <name type="scientific">Agrilus planipennis</name>
    <name type="common">Emerald ash borer</name>
    <name type="synonym">Agrilus marcopoli</name>
    <dbReference type="NCBI Taxonomy" id="224129"/>
    <lineage>
        <taxon>Eukaryota</taxon>
        <taxon>Metazoa</taxon>
        <taxon>Ecdysozoa</taxon>
        <taxon>Arthropoda</taxon>
        <taxon>Hexapoda</taxon>
        <taxon>Insecta</taxon>
        <taxon>Pterygota</taxon>
        <taxon>Neoptera</taxon>
        <taxon>Endopterygota</taxon>
        <taxon>Coleoptera</taxon>
        <taxon>Polyphaga</taxon>
        <taxon>Elateriformia</taxon>
        <taxon>Buprestoidea</taxon>
        <taxon>Buprestidae</taxon>
        <taxon>Agrilinae</taxon>
        <taxon>Agrilus</taxon>
    </lineage>
</organism>
<dbReference type="InterPro" id="IPR015943">
    <property type="entry name" value="WD40/YVTN_repeat-like_dom_sf"/>
</dbReference>
<dbReference type="OrthoDB" id="411991at2759"/>
<reference evidence="3" key="1">
    <citation type="submission" date="2025-08" db="UniProtKB">
        <authorList>
            <consortium name="RefSeq"/>
        </authorList>
    </citation>
    <scope>IDENTIFICATION</scope>
    <source>
        <tissue evidence="3">Entire body</tissue>
    </source>
</reference>
<protein>
    <submittedName>
        <fullName evidence="3">Aladin-like isoform X1</fullName>
    </submittedName>
</protein>
<dbReference type="InParanoid" id="A0A1W4XLM8"/>
<dbReference type="GO" id="GO:0005643">
    <property type="term" value="C:nuclear pore"/>
    <property type="evidence" value="ECO:0007669"/>
    <property type="project" value="TreeGrafter"/>
</dbReference>
<dbReference type="STRING" id="224129.A0A1W4XLM8"/>
<dbReference type="KEGG" id="apln:108742603"/>
<evidence type="ECO:0000259" key="1">
    <source>
        <dbReference type="Pfam" id="PF25460"/>
    </source>
</evidence>
<proteinExistence type="predicted"/>
<dbReference type="InterPro" id="IPR036322">
    <property type="entry name" value="WD40_repeat_dom_sf"/>
</dbReference>
<dbReference type="FunCoup" id="A0A1W4XLM8">
    <property type="interactions" value="1751"/>
</dbReference>
<sequence length="488" mass="54837">MKDLTEFQLPREGEVTLCEVDGQVHSLQYSCYRSYDVDAITNTVKKHPKVHITRDILQHMTTGDDVRTFFVETEVPFLKKLIQTYFECGVLETLHVASTGNKFVISDLARVVLKLLDATEYVKNKWKMSFVELEPHTPIVSPLRNVPFSNIKCISWHPHCLKIAVACSDDTVRIYYDNGSVGPILKYKQQRNISCIEWRPLSFSEIAVGCDAGVYVWNVDPFVAITRPTISNATLLHHENHVPIVSLAWSPRGDLLATCSNLDSTVLVWNVEMNENSSLKRPGSTGNHIMKWCKSGAKLLITACGPKFRVWDCLLWESELWEINSGEIAAACWSPCGSVLLFATSEEPFIYYLSSTRASAFNTKSTGPNEAIPIVDCSKIERNGTIVGGLVKDMEWDPEGRHVAVLFQNTNYVAIFRTKVHPVLQIFASVFIAGAPEESPCLIQFQKNFKHGACLTVAWSSGRLQHFPIVYSVEFETTPNYSLSTSLF</sequence>
<dbReference type="Gene3D" id="2.130.10.10">
    <property type="entry name" value="YVTN repeat-like/Quinoprotein amine dehydrogenase"/>
    <property type="match status" value="1"/>
</dbReference>
<evidence type="ECO:0000313" key="2">
    <source>
        <dbReference type="Proteomes" id="UP000192223"/>
    </source>
</evidence>
<dbReference type="GeneID" id="108742603"/>
<dbReference type="PANTHER" id="PTHR14494">
    <property type="entry name" value="ALADIN/ADRACALIN/AAAS"/>
    <property type="match status" value="1"/>
</dbReference>
<dbReference type="InterPro" id="IPR001680">
    <property type="entry name" value="WD40_rpt"/>
</dbReference>
<name>A0A1W4XLM8_AGRPL</name>
<dbReference type="Proteomes" id="UP000192223">
    <property type="component" value="Unplaced"/>
</dbReference>